<feature type="non-terminal residue" evidence="5">
    <location>
        <position position="1"/>
    </location>
</feature>
<gene>
    <name evidence="5" type="ORF">GMARGA_LOCUS22306</name>
</gene>
<accession>A0ABN7VSX0</accession>
<keyword evidence="6" id="KW-1185">Reference proteome</keyword>
<organism evidence="5 6">
    <name type="scientific">Gigaspora margarita</name>
    <dbReference type="NCBI Taxonomy" id="4874"/>
    <lineage>
        <taxon>Eukaryota</taxon>
        <taxon>Fungi</taxon>
        <taxon>Fungi incertae sedis</taxon>
        <taxon>Mucoromycota</taxon>
        <taxon>Glomeromycotina</taxon>
        <taxon>Glomeromycetes</taxon>
        <taxon>Diversisporales</taxon>
        <taxon>Gigasporaceae</taxon>
        <taxon>Gigaspora</taxon>
    </lineage>
</organism>
<comment type="similarity">
    <text evidence="1">Belongs to the protein-tyrosine phosphatase family. Non-receptor class dual specificity subfamily.</text>
</comment>
<reference evidence="5 6" key="1">
    <citation type="submission" date="2021-06" db="EMBL/GenBank/DDBJ databases">
        <authorList>
            <person name="Kallberg Y."/>
            <person name="Tangrot J."/>
            <person name="Rosling A."/>
        </authorList>
    </citation>
    <scope>NUCLEOTIDE SEQUENCE [LARGE SCALE GENOMIC DNA]</scope>
    <source>
        <strain evidence="5 6">120-4 pot B 10/14</strain>
    </source>
</reference>
<proteinExistence type="inferred from homology"/>
<keyword evidence="4" id="KW-0904">Protein phosphatase</keyword>
<dbReference type="EMBL" id="CAJVQB010021432">
    <property type="protein sequence ID" value="CAG8797026.1"/>
    <property type="molecule type" value="Genomic_DNA"/>
</dbReference>
<dbReference type="PANTHER" id="PTHR45848">
    <property type="entry name" value="DUAL SPECIFICITY PROTEIN PHOSPHATASE 12 FAMILY MEMBER"/>
    <property type="match status" value="1"/>
</dbReference>
<evidence type="ECO:0000256" key="4">
    <source>
        <dbReference type="ARBA" id="ARBA00022912"/>
    </source>
</evidence>
<evidence type="ECO:0000256" key="2">
    <source>
        <dbReference type="ARBA" id="ARBA00013064"/>
    </source>
</evidence>
<sequence length="167" mass="19248">KVKFIMALHNITEITDEFPESKQEEIKTTSQLQLVAEETKIPSQLVALKCKKCRRTLISNEDFVTHTQGSGQTAFSYNKRDNSYSSIMKEKYHSKPLCSSYFIEPLDWIFSEDRQSDKEESELDGKIKCPKCKAKLGNYNWAGMQCSCGTWVTPSFAIHREKVDEVY</sequence>
<dbReference type="Proteomes" id="UP000789901">
    <property type="component" value="Unassembled WGS sequence"/>
</dbReference>
<name>A0ABN7VSX0_GIGMA</name>
<dbReference type="PANTHER" id="PTHR45848:SF4">
    <property type="entry name" value="DUAL SPECIFICITY PROTEIN PHOSPHATASE 12"/>
    <property type="match status" value="1"/>
</dbReference>
<keyword evidence="3" id="KW-0378">Hydrolase</keyword>
<evidence type="ECO:0000256" key="3">
    <source>
        <dbReference type="ARBA" id="ARBA00022801"/>
    </source>
</evidence>
<evidence type="ECO:0000313" key="5">
    <source>
        <dbReference type="EMBL" id="CAG8797026.1"/>
    </source>
</evidence>
<comment type="caution">
    <text evidence="5">The sequence shown here is derived from an EMBL/GenBank/DDBJ whole genome shotgun (WGS) entry which is preliminary data.</text>
</comment>
<dbReference type="EC" id="3.1.3.48" evidence="2"/>
<protein>
    <recommendedName>
        <fullName evidence="2">protein-tyrosine-phosphatase</fullName>
        <ecNumber evidence="2">3.1.3.48</ecNumber>
    </recommendedName>
</protein>
<evidence type="ECO:0000313" key="6">
    <source>
        <dbReference type="Proteomes" id="UP000789901"/>
    </source>
</evidence>
<evidence type="ECO:0000256" key="1">
    <source>
        <dbReference type="ARBA" id="ARBA00008601"/>
    </source>
</evidence>